<evidence type="ECO:0000256" key="1">
    <source>
        <dbReference type="ARBA" id="ARBA00004651"/>
    </source>
</evidence>
<comment type="similarity">
    <text evidence="2">Belongs to the auxin efflux carrier (TC 2.A.69) family.</text>
</comment>
<dbReference type="RefSeq" id="WP_173237580.1">
    <property type="nucleotide sequence ID" value="NZ_AP022839.1"/>
</dbReference>
<gene>
    <name evidence="9" type="ORF">TUM19329_25470</name>
</gene>
<dbReference type="GO" id="GO:0005886">
    <property type="term" value="C:plasma membrane"/>
    <property type="evidence" value="ECO:0007669"/>
    <property type="project" value="UniProtKB-SubCell"/>
</dbReference>
<evidence type="ECO:0000313" key="9">
    <source>
        <dbReference type="EMBL" id="BCA96186.1"/>
    </source>
</evidence>
<feature type="transmembrane region" description="Helical" evidence="8">
    <location>
        <begin position="123"/>
        <end position="144"/>
    </location>
</feature>
<keyword evidence="4" id="KW-1003">Cell membrane</keyword>
<feature type="transmembrane region" description="Helical" evidence="8">
    <location>
        <begin position="224"/>
        <end position="242"/>
    </location>
</feature>
<evidence type="ECO:0000256" key="6">
    <source>
        <dbReference type="ARBA" id="ARBA00022989"/>
    </source>
</evidence>
<dbReference type="InterPro" id="IPR038770">
    <property type="entry name" value="Na+/solute_symporter_sf"/>
</dbReference>
<evidence type="ECO:0000256" key="5">
    <source>
        <dbReference type="ARBA" id="ARBA00022692"/>
    </source>
</evidence>
<dbReference type="PANTHER" id="PTHR36838">
    <property type="entry name" value="AUXIN EFFLUX CARRIER FAMILY PROTEIN"/>
    <property type="match status" value="1"/>
</dbReference>
<dbReference type="Pfam" id="PF03547">
    <property type="entry name" value="Mem_trans"/>
    <property type="match status" value="2"/>
</dbReference>
<feature type="transmembrane region" description="Helical" evidence="8">
    <location>
        <begin position="192"/>
        <end position="212"/>
    </location>
</feature>
<comment type="subcellular location">
    <subcellularLocation>
        <location evidence="1">Cell membrane</location>
        <topology evidence="1">Multi-pass membrane protein</topology>
    </subcellularLocation>
</comment>
<dbReference type="Gene3D" id="1.20.1530.20">
    <property type="match status" value="1"/>
</dbReference>
<organism evidence="9 10">
    <name type="scientific">Legionella antarctica</name>
    <dbReference type="NCBI Taxonomy" id="2708020"/>
    <lineage>
        <taxon>Bacteria</taxon>
        <taxon>Pseudomonadati</taxon>
        <taxon>Pseudomonadota</taxon>
        <taxon>Gammaproteobacteria</taxon>
        <taxon>Legionellales</taxon>
        <taxon>Legionellaceae</taxon>
        <taxon>Legionella</taxon>
    </lineage>
</organism>
<protein>
    <submittedName>
        <fullName evidence="9">Transporter</fullName>
    </submittedName>
</protein>
<keyword evidence="6 8" id="KW-1133">Transmembrane helix</keyword>
<evidence type="ECO:0000256" key="4">
    <source>
        <dbReference type="ARBA" id="ARBA00022475"/>
    </source>
</evidence>
<feature type="transmembrane region" description="Helical" evidence="8">
    <location>
        <begin position="281"/>
        <end position="300"/>
    </location>
</feature>
<dbReference type="Proteomes" id="UP000502894">
    <property type="component" value="Chromosome"/>
</dbReference>
<keyword evidence="10" id="KW-1185">Reference proteome</keyword>
<evidence type="ECO:0000256" key="7">
    <source>
        <dbReference type="ARBA" id="ARBA00023136"/>
    </source>
</evidence>
<dbReference type="AlphaFoldDB" id="A0A6F8T893"/>
<evidence type="ECO:0000313" key="10">
    <source>
        <dbReference type="Proteomes" id="UP000502894"/>
    </source>
</evidence>
<feature type="transmembrane region" description="Helical" evidence="8">
    <location>
        <begin position="165"/>
        <end position="186"/>
    </location>
</feature>
<feature type="transmembrane region" description="Helical" evidence="8">
    <location>
        <begin position="63"/>
        <end position="84"/>
    </location>
</feature>
<name>A0A6F8T893_9GAMM</name>
<keyword evidence="5 8" id="KW-0812">Transmembrane</keyword>
<keyword evidence="7 8" id="KW-0472">Membrane</keyword>
<feature type="transmembrane region" description="Helical" evidence="8">
    <location>
        <begin position="36"/>
        <end position="57"/>
    </location>
</feature>
<evidence type="ECO:0000256" key="2">
    <source>
        <dbReference type="ARBA" id="ARBA00010145"/>
    </source>
</evidence>
<evidence type="ECO:0000256" key="8">
    <source>
        <dbReference type="SAM" id="Phobius"/>
    </source>
</evidence>
<feature type="transmembrane region" description="Helical" evidence="8">
    <location>
        <begin position="6"/>
        <end position="24"/>
    </location>
</feature>
<accession>A0A6F8T893</accession>
<feature type="transmembrane region" description="Helical" evidence="8">
    <location>
        <begin position="248"/>
        <end position="269"/>
    </location>
</feature>
<keyword evidence="3" id="KW-0813">Transport</keyword>
<dbReference type="EMBL" id="AP022839">
    <property type="protein sequence ID" value="BCA96186.1"/>
    <property type="molecule type" value="Genomic_DNA"/>
</dbReference>
<dbReference type="InterPro" id="IPR004776">
    <property type="entry name" value="Mem_transp_PIN-like"/>
</dbReference>
<proteinExistence type="inferred from homology"/>
<dbReference type="PANTHER" id="PTHR36838:SF3">
    <property type="entry name" value="TRANSPORTER AUXIN EFFLUX CARRIER EC FAMILY"/>
    <property type="match status" value="1"/>
</dbReference>
<sequence length="307" mass="33785">MITDQIVPIIVIIVLGIWIEKNKLLGSEGYRVINTFAYYIGMPLLLISSIATNPIILQDYRSYSLAFVCSMLILFIGLFCYFIIKDNKIQLAALKGLGSTFPNSGFIGIPVLTALFGQAGLTTAAFSTLLTLVPFSIAIIVLEINKCGFRMAFIDAFRSIIKNPLLLATVTGLLISHYHLALPPIMLTTFQILGNSAIPLALLGVGQMLVVFKINKLSEIYSLALIKLFVHPLVAFCFFYWFHVNPPLMVMGVIIASLPTAVMQSVLAYQYNAYEAESSGLVLLTTVLSFITLPLTIYLINRIGFVV</sequence>
<dbReference type="GO" id="GO:0055085">
    <property type="term" value="P:transmembrane transport"/>
    <property type="evidence" value="ECO:0007669"/>
    <property type="project" value="InterPro"/>
</dbReference>
<dbReference type="KEGG" id="lant:TUM19329_25470"/>
<feature type="transmembrane region" description="Helical" evidence="8">
    <location>
        <begin position="96"/>
        <end position="117"/>
    </location>
</feature>
<evidence type="ECO:0000256" key="3">
    <source>
        <dbReference type="ARBA" id="ARBA00022448"/>
    </source>
</evidence>
<reference evidence="9" key="1">
    <citation type="journal article" date="2020" name="Microbiol. Resour. Announc.">
        <title>Complete Genome Sequence of Novel Psychrotolerant Legionella Strain TUM19329, Isolated from Antarctic Lake Sediment.</title>
        <authorList>
            <person name="Shimada S."/>
            <person name="Nakai R."/>
            <person name="Aoki K."/>
            <person name="Shimoeda N."/>
            <person name="Ohno G."/>
            <person name="Miyazaki Y."/>
            <person name="Kudoh S."/>
            <person name="Imura S."/>
            <person name="Watanabe K."/>
            <person name="Ishii Y."/>
            <person name="Tateda K."/>
        </authorList>
    </citation>
    <scope>NUCLEOTIDE SEQUENCE [LARGE SCALE GENOMIC DNA]</scope>
    <source>
        <strain evidence="9">TUM19329</strain>
    </source>
</reference>